<accession>A0A6N8FLG1</accession>
<organism evidence="2 3">
    <name type="scientific">Ornithinibacillus caprae</name>
    <dbReference type="NCBI Taxonomy" id="2678566"/>
    <lineage>
        <taxon>Bacteria</taxon>
        <taxon>Bacillati</taxon>
        <taxon>Bacillota</taxon>
        <taxon>Bacilli</taxon>
        <taxon>Bacillales</taxon>
        <taxon>Bacillaceae</taxon>
        <taxon>Ornithinibacillus</taxon>
    </lineage>
</organism>
<dbReference type="AlphaFoldDB" id="A0A6N8FLG1"/>
<dbReference type="RefSeq" id="WP_155669178.1">
    <property type="nucleotide sequence ID" value="NZ_WOCA01000009.1"/>
</dbReference>
<feature type="transmembrane region" description="Helical" evidence="1">
    <location>
        <begin position="27"/>
        <end position="44"/>
    </location>
</feature>
<keyword evidence="1" id="KW-1133">Transmembrane helix</keyword>
<evidence type="ECO:0000256" key="1">
    <source>
        <dbReference type="SAM" id="Phobius"/>
    </source>
</evidence>
<comment type="caution">
    <text evidence="2">The sequence shown here is derived from an EMBL/GenBank/DDBJ whole genome shotgun (WGS) entry which is preliminary data.</text>
</comment>
<evidence type="ECO:0000313" key="2">
    <source>
        <dbReference type="EMBL" id="MUK89204.1"/>
    </source>
</evidence>
<dbReference type="EMBL" id="WOCA01000009">
    <property type="protein sequence ID" value="MUK89204.1"/>
    <property type="molecule type" value="Genomic_DNA"/>
</dbReference>
<reference evidence="2 3" key="1">
    <citation type="submission" date="2019-11" db="EMBL/GenBank/DDBJ databases">
        <authorList>
            <person name="Li X."/>
        </authorList>
    </citation>
    <scope>NUCLEOTIDE SEQUENCE [LARGE SCALE GENOMIC DNA]</scope>
    <source>
        <strain evidence="2 3">L9</strain>
    </source>
</reference>
<gene>
    <name evidence="2" type="ORF">GMD78_12560</name>
</gene>
<keyword evidence="1" id="KW-0812">Transmembrane</keyword>
<proteinExistence type="predicted"/>
<feature type="transmembrane region" description="Helical" evidence="1">
    <location>
        <begin position="130"/>
        <end position="149"/>
    </location>
</feature>
<protein>
    <submittedName>
        <fullName evidence="2">Uncharacterized protein</fullName>
    </submittedName>
</protein>
<keyword evidence="1" id="KW-0472">Membrane</keyword>
<feature type="transmembrane region" description="Helical" evidence="1">
    <location>
        <begin position="56"/>
        <end position="80"/>
    </location>
</feature>
<feature type="transmembrane region" description="Helical" evidence="1">
    <location>
        <begin position="92"/>
        <end position="109"/>
    </location>
</feature>
<keyword evidence="3" id="KW-1185">Reference proteome</keyword>
<sequence>MDNTESIYEKSVVPNTMGTKSFNIDNLFLVAFFGGVIPMVVLGAKNAKWLNISKKLIYMLIIFGAALLVTKLVFVAMITSGSLDLDNTTLNISYRVGSVLLFIAFKLVLNKAFHQHMVVCGKMEALLKPALIWIVVGIVVEFVLVVAVSM</sequence>
<dbReference type="Proteomes" id="UP000469125">
    <property type="component" value="Unassembled WGS sequence"/>
</dbReference>
<name>A0A6N8FLG1_9BACI</name>
<evidence type="ECO:0000313" key="3">
    <source>
        <dbReference type="Proteomes" id="UP000469125"/>
    </source>
</evidence>